<evidence type="ECO:0000256" key="4">
    <source>
        <dbReference type="ARBA" id="ARBA00022679"/>
    </source>
</evidence>
<feature type="domain" description="Penicillin-binding protein transpeptidase" evidence="9">
    <location>
        <begin position="334"/>
        <end position="601"/>
    </location>
</feature>
<evidence type="ECO:0000256" key="3">
    <source>
        <dbReference type="ARBA" id="ARBA00022676"/>
    </source>
</evidence>
<evidence type="ECO:0000256" key="2">
    <source>
        <dbReference type="ARBA" id="ARBA00022670"/>
    </source>
</evidence>
<dbReference type="EC" id="2.4.-.-" evidence="11"/>
<dbReference type="InterPro" id="IPR012338">
    <property type="entry name" value="Beta-lactam/transpept-like"/>
</dbReference>
<reference evidence="12" key="1">
    <citation type="journal article" date="2019" name="Int. J. Syst. Evol. Microbiol.">
        <title>The Global Catalogue of Microorganisms (GCM) 10K type strain sequencing project: providing services to taxonomists for standard genome sequencing and annotation.</title>
        <authorList>
            <consortium name="The Broad Institute Genomics Platform"/>
            <consortium name="The Broad Institute Genome Sequencing Center for Infectious Disease"/>
            <person name="Wu L."/>
            <person name="Ma J."/>
        </authorList>
    </citation>
    <scope>NUCLEOTIDE SEQUENCE [LARGE SCALE GENOMIC DNA]</scope>
    <source>
        <strain evidence="12">CGMCC 1.12286</strain>
    </source>
</reference>
<keyword evidence="5" id="KW-0378">Hydrolase</keyword>
<evidence type="ECO:0000256" key="7">
    <source>
        <dbReference type="ARBA" id="ARBA00034000"/>
    </source>
</evidence>
<dbReference type="Pfam" id="PF00905">
    <property type="entry name" value="Transpeptidase"/>
    <property type="match status" value="1"/>
</dbReference>
<comment type="caution">
    <text evidence="11">The sequence shown here is derived from an EMBL/GenBank/DDBJ whole genome shotgun (WGS) entry which is preliminary data.</text>
</comment>
<evidence type="ECO:0000313" key="12">
    <source>
        <dbReference type="Proteomes" id="UP001597079"/>
    </source>
</evidence>
<keyword evidence="1" id="KW-0121">Carboxypeptidase</keyword>
<sequence>MRRRPFSSRESTKVYRPRKRRPNLWLTALFLPLATGFTGMSLMLVLLRVLPLPDQSLINPTEIDSDNGYRLADWTSSGGTAEQAVPLSRIPTALIDATLAVEDKDFYHDHAIDLKSTARAMLMNIKHGSVVQGGSTITQQLAKNLYLSQDRTYSRKVCEALIALQLELHKSKNWILDRYLNVVYYGHGAYGVDAAAQLYFNKSVDDLNTAECTMLAGLPKGPSIYSPLTNMKLAKERQHVVLHRMVQAGYMTQAAADKTYATPIHLATFHTPTVQAPYFTKVAMNEVKDTYHVTDDELDAGNVRVHTTLDPLLEQAAERALATTLPKNSQIEAALVAMDPKTGAIKAMVGGRDFKTSPFNRALAPRQPGSTFKAVLYAAALEHGWTPANQVDSKLTTFVYGPSGQSQYTVHDYGDFYADRPLTLREALARSDNVYAVHTNLAIGPQYVVDMARRMGIDSPLKPYPSLALGVFPVSPVEMAAAYATLANGGYRVSPHTVKEIETPVGKDDAQQSASRVISPQLAYQMTDLLTSVMQRNGTGYSVHGYLHNITAAKTGTTDTDAWMVGYTPNLVCAVWVGYDTNRPLTVTEAHLASPIWAKFMGTAQNHMPYDWFKPVDGLTKVTLDPLTGKLATPQCRNTEVDYFIPGTEPVEPCSLHGAKAQTQPNPPQHKLFGWLHKWFS</sequence>
<comment type="catalytic activity">
    <reaction evidence="8">
        <text>[GlcNAc-(1-&gt;4)-Mur2Ac(oyl-L-Ala-gamma-D-Glu-L-Lys-D-Ala-D-Ala)](n)-di-trans,octa-cis-undecaprenyl diphosphate + beta-D-GlcNAc-(1-&gt;4)-Mur2Ac(oyl-L-Ala-gamma-D-Glu-L-Lys-D-Ala-D-Ala)-di-trans,octa-cis-undecaprenyl diphosphate = [GlcNAc-(1-&gt;4)-Mur2Ac(oyl-L-Ala-gamma-D-Glu-L-Lys-D-Ala-D-Ala)](n+1)-di-trans,octa-cis-undecaprenyl diphosphate + di-trans,octa-cis-undecaprenyl diphosphate + H(+)</text>
        <dbReference type="Rhea" id="RHEA:23708"/>
        <dbReference type="Rhea" id="RHEA-COMP:9602"/>
        <dbReference type="Rhea" id="RHEA-COMP:9603"/>
        <dbReference type="ChEBI" id="CHEBI:15378"/>
        <dbReference type="ChEBI" id="CHEBI:58405"/>
        <dbReference type="ChEBI" id="CHEBI:60033"/>
        <dbReference type="ChEBI" id="CHEBI:78435"/>
        <dbReference type="EC" id="2.4.99.28"/>
    </reaction>
</comment>
<dbReference type="SUPFAM" id="SSF56601">
    <property type="entry name" value="beta-lactamase/transpeptidase-like"/>
    <property type="match status" value="1"/>
</dbReference>
<dbReference type="InterPro" id="IPR023346">
    <property type="entry name" value="Lysozyme-like_dom_sf"/>
</dbReference>
<dbReference type="GO" id="GO:0016757">
    <property type="term" value="F:glycosyltransferase activity"/>
    <property type="evidence" value="ECO:0007669"/>
    <property type="project" value="UniProtKB-KW"/>
</dbReference>
<dbReference type="PANTHER" id="PTHR32282">
    <property type="entry name" value="BINDING PROTEIN TRANSPEPTIDASE, PUTATIVE-RELATED"/>
    <property type="match status" value="1"/>
</dbReference>
<keyword evidence="2" id="KW-0645">Protease</keyword>
<dbReference type="PANTHER" id="PTHR32282:SF33">
    <property type="entry name" value="PEPTIDOGLYCAN GLYCOSYLTRANSFERASE"/>
    <property type="match status" value="1"/>
</dbReference>
<accession>A0ABW4JHY0</accession>
<evidence type="ECO:0000313" key="11">
    <source>
        <dbReference type="EMBL" id="MFD1675854.1"/>
    </source>
</evidence>
<dbReference type="Pfam" id="PF00912">
    <property type="entry name" value="Transgly"/>
    <property type="match status" value="1"/>
</dbReference>
<evidence type="ECO:0000256" key="6">
    <source>
        <dbReference type="ARBA" id="ARBA00023268"/>
    </source>
</evidence>
<dbReference type="SUPFAM" id="SSF53955">
    <property type="entry name" value="Lysozyme-like"/>
    <property type="match status" value="1"/>
</dbReference>
<dbReference type="InterPro" id="IPR036950">
    <property type="entry name" value="PBP_transglycosylase"/>
</dbReference>
<evidence type="ECO:0000256" key="5">
    <source>
        <dbReference type="ARBA" id="ARBA00022801"/>
    </source>
</evidence>
<evidence type="ECO:0000256" key="8">
    <source>
        <dbReference type="ARBA" id="ARBA00049902"/>
    </source>
</evidence>
<dbReference type="EMBL" id="JBHUCX010000035">
    <property type="protein sequence ID" value="MFD1675854.1"/>
    <property type="molecule type" value="Genomic_DNA"/>
</dbReference>
<evidence type="ECO:0000259" key="10">
    <source>
        <dbReference type="Pfam" id="PF00912"/>
    </source>
</evidence>
<dbReference type="Proteomes" id="UP001597079">
    <property type="component" value="Unassembled WGS sequence"/>
</dbReference>
<evidence type="ECO:0000256" key="1">
    <source>
        <dbReference type="ARBA" id="ARBA00022645"/>
    </source>
</evidence>
<dbReference type="Gene3D" id="1.10.3810.10">
    <property type="entry name" value="Biosynthetic peptidoglycan transglycosylase-like"/>
    <property type="match status" value="1"/>
</dbReference>
<dbReference type="InterPro" id="IPR001460">
    <property type="entry name" value="PCN-bd_Tpept"/>
</dbReference>
<dbReference type="InterPro" id="IPR050396">
    <property type="entry name" value="Glycosyltr_51/Transpeptidase"/>
</dbReference>
<keyword evidence="4 11" id="KW-0808">Transferase</keyword>
<name>A0ABW4JHY0_9BACL</name>
<keyword evidence="6" id="KW-0511">Multifunctional enzyme</keyword>
<comment type="catalytic activity">
    <reaction evidence="7">
        <text>Preferential cleavage: (Ac)2-L-Lys-D-Ala-|-D-Ala. Also transpeptidation of peptidyl-alanyl moieties that are N-acyl substituents of D-alanine.</text>
        <dbReference type="EC" id="3.4.16.4"/>
    </reaction>
</comment>
<evidence type="ECO:0000259" key="9">
    <source>
        <dbReference type="Pfam" id="PF00905"/>
    </source>
</evidence>
<dbReference type="NCBIfam" id="TIGR02074">
    <property type="entry name" value="PBP_1a_fam"/>
    <property type="match status" value="1"/>
</dbReference>
<dbReference type="RefSeq" id="WP_377943734.1">
    <property type="nucleotide sequence ID" value="NZ_JBHUCX010000035.1"/>
</dbReference>
<keyword evidence="12" id="KW-1185">Reference proteome</keyword>
<keyword evidence="3 11" id="KW-0328">Glycosyltransferase</keyword>
<dbReference type="InterPro" id="IPR001264">
    <property type="entry name" value="Glyco_trans_51"/>
</dbReference>
<feature type="domain" description="Glycosyl transferase family 51" evidence="10">
    <location>
        <begin position="80"/>
        <end position="245"/>
    </location>
</feature>
<dbReference type="Gene3D" id="3.40.710.10">
    <property type="entry name" value="DD-peptidase/beta-lactamase superfamily"/>
    <property type="match status" value="1"/>
</dbReference>
<gene>
    <name evidence="11" type="ORF">ACFSB2_14215</name>
</gene>
<organism evidence="11 12">
    <name type="scientific">Alicyclobacillus fodiniaquatilis</name>
    <dbReference type="NCBI Taxonomy" id="1661150"/>
    <lineage>
        <taxon>Bacteria</taxon>
        <taxon>Bacillati</taxon>
        <taxon>Bacillota</taxon>
        <taxon>Bacilli</taxon>
        <taxon>Bacillales</taxon>
        <taxon>Alicyclobacillaceae</taxon>
        <taxon>Alicyclobacillus</taxon>
    </lineage>
</organism>
<protein>
    <submittedName>
        <fullName evidence="11">Transglycosylase domain-containing protein</fullName>
        <ecNumber evidence="11">2.4.-.-</ecNumber>
    </submittedName>
</protein>
<proteinExistence type="predicted"/>